<feature type="compositionally biased region" description="Low complexity" evidence="1">
    <location>
        <begin position="361"/>
        <end position="373"/>
    </location>
</feature>
<feature type="compositionally biased region" description="Basic and acidic residues" evidence="1">
    <location>
        <begin position="342"/>
        <end position="356"/>
    </location>
</feature>
<evidence type="ECO:0000313" key="3">
    <source>
        <dbReference type="Proteomes" id="UP000767238"/>
    </source>
</evidence>
<evidence type="ECO:0000313" key="2">
    <source>
        <dbReference type="EMBL" id="KAH0228668.1"/>
    </source>
</evidence>
<reference evidence="2" key="1">
    <citation type="journal article" date="2021" name="J Fungi (Basel)">
        <title>Virulence traits and population genomics of the black yeast Aureobasidium melanogenum.</title>
        <authorList>
            <person name="Cernosa A."/>
            <person name="Sun X."/>
            <person name="Gostincar C."/>
            <person name="Fang C."/>
            <person name="Gunde-Cimerman N."/>
            <person name="Song Z."/>
        </authorList>
    </citation>
    <scope>NUCLEOTIDE SEQUENCE</scope>
    <source>
        <strain evidence="2">EXF-8016</strain>
    </source>
</reference>
<name>A0A9P8GM65_AURME</name>
<proteinExistence type="predicted"/>
<feature type="compositionally biased region" description="Low complexity" evidence="1">
    <location>
        <begin position="206"/>
        <end position="215"/>
    </location>
</feature>
<dbReference type="Proteomes" id="UP000767238">
    <property type="component" value="Unassembled WGS sequence"/>
</dbReference>
<accession>A0A9P8GM65</accession>
<comment type="caution">
    <text evidence="2">The sequence shown here is derived from an EMBL/GenBank/DDBJ whole genome shotgun (WGS) entry which is preliminary data.</text>
</comment>
<reference evidence="2" key="2">
    <citation type="submission" date="2021-08" db="EMBL/GenBank/DDBJ databases">
        <authorList>
            <person name="Gostincar C."/>
            <person name="Sun X."/>
            <person name="Song Z."/>
            <person name="Gunde-Cimerman N."/>
        </authorList>
    </citation>
    <scope>NUCLEOTIDE SEQUENCE</scope>
    <source>
        <strain evidence="2">EXF-8016</strain>
    </source>
</reference>
<dbReference type="EMBL" id="JAHFYH010000008">
    <property type="protein sequence ID" value="KAH0228668.1"/>
    <property type="molecule type" value="Genomic_DNA"/>
</dbReference>
<feature type="region of interest" description="Disordered" evidence="1">
    <location>
        <begin position="159"/>
        <end position="374"/>
    </location>
</feature>
<evidence type="ECO:0000256" key="1">
    <source>
        <dbReference type="SAM" id="MobiDB-lite"/>
    </source>
</evidence>
<feature type="compositionally biased region" description="Pro residues" evidence="1">
    <location>
        <begin position="246"/>
        <end position="265"/>
    </location>
</feature>
<feature type="compositionally biased region" description="Polar residues" evidence="1">
    <location>
        <begin position="293"/>
        <end position="305"/>
    </location>
</feature>
<dbReference type="AlphaFoldDB" id="A0A9P8GM65"/>
<dbReference type="OrthoDB" id="3912050at2759"/>
<sequence>MKGETLSVFIEANRFPPAINQHRYSILRAETDAVAERMLIIANNNDNLSRALQPYEAPDMNTHSGVSVYELEANEISSVDQSPPFSELNELPVLPRISMISAFNPFDDPVSSPPSPVPDLLKPAVEAGSLPTTASSSSGPPTNYLPFIAPTAPFDPYKEKYEDHPAGTYGAQKFKNRQTMSPAPFGFNRPVTPTFANENSSRRFSDAGSSASSDDVATGVEHPSSNQTSYSPPRTPLFRPFRIPRKPLPPGAKPFPPVSYTPPGSPIRHDSLRDNTSSKVVSPVPQHPGRALLNTTPIRSPPKNQSVERKPWPNIHKPLPPSPTPAANVSQRQRPAPLSHRAGWEQEERRPSRPYDHGMQPSPSRSPEIIPRPVTAADRVRSDLRDVKDRFLDKWFKLRRF</sequence>
<organism evidence="2 3">
    <name type="scientific">Aureobasidium melanogenum</name>
    <name type="common">Aureobasidium pullulans var. melanogenum</name>
    <dbReference type="NCBI Taxonomy" id="46634"/>
    <lineage>
        <taxon>Eukaryota</taxon>
        <taxon>Fungi</taxon>
        <taxon>Dikarya</taxon>
        <taxon>Ascomycota</taxon>
        <taxon>Pezizomycotina</taxon>
        <taxon>Dothideomycetes</taxon>
        <taxon>Dothideomycetidae</taxon>
        <taxon>Dothideales</taxon>
        <taxon>Saccotheciaceae</taxon>
        <taxon>Aureobasidium</taxon>
    </lineage>
</organism>
<protein>
    <submittedName>
        <fullName evidence="2">Uncharacterized protein</fullName>
    </submittedName>
</protein>
<gene>
    <name evidence="2" type="ORF">KCV03_g1955</name>
</gene>
<feature type="compositionally biased region" description="Polar residues" evidence="1">
    <location>
        <begin position="223"/>
        <end position="232"/>
    </location>
</feature>
<feature type="non-terminal residue" evidence="2">
    <location>
        <position position="401"/>
    </location>
</feature>